<dbReference type="PANTHER" id="PTHR12132">
    <property type="entry name" value="DNA REPAIR AND RECOMBINATION PROTEIN RAD52, RAD59"/>
    <property type="match status" value="1"/>
</dbReference>
<dbReference type="SUPFAM" id="SSF54768">
    <property type="entry name" value="dsRNA-binding domain-like"/>
    <property type="match status" value="1"/>
</dbReference>
<dbReference type="OrthoDB" id="206565at2759"/>
<dbReference type="GO" id="GO:0003697">
    <property type="term" value="F:single-stranded DNA binding"/>
    <property type="evidence" value="ECO:0007669"/>
    <property type="project" value="UniProtKB-ARBA"/>
</dbReference>
<dbReference type="InterPro" id="IPR041247">
    <property type="entry name" value="Rad52_fam"/>
</dbReference>
<feature type="compositionally biased region" description="Polar residues" evidence="6">
    <location>
        <begin position="431"/>
        <end position="440"/>
    </location>
</feature>
<dbReference type="RefSeq" id="XP_033586641.1">
    <property type="nucleotide sequence ID" value="XM_033737610.1"/>
</dbReference>
<dbReference type="GO" id="GO:0005634">
    <property type="term" value="C:nucleus"/>
    <property type="evidence" value="ECO:0007669"/>
    <property type="project" value="InterPro"/>
</dbReference>
<keyword evidence="8" id="KW-1185">Reference proteome</keyword>
<sequence>MPMPGDQYRDNAATTNPFAEIKPHVTEYTAREIATLQSRLDKQLGPEYISTRPGQGGGKVHYLAAEKVINLANEVFGFNGWSSAIKNVQIDFVDENTTNGKITLGISTIVRVTLRDGTYHEDIGYGHIENCKGKAAAFEKAKKEAATDAMKRALRNFGNVLGNCLYDKDYLQKVTKVKIAPSKWDAENLHRHPDYAPIKREAIADSEQRRDTDKASVARRTISAQSGASYGSVEFEEDFGGDPFDETGPDEVRIEGTGGGIDSPATNARTPVSHAGQQRPGQPQTHSMPATRPQSVAQGQAPPRPPGPPRAPNNAAHLQPVKQFQGHETSNASMPAQDAAQKQPDTPDARTNSSSNTTTELPPPREPPPGIPEGFVTGRGAEMLNQPPSSRPPNSAIAFNPHVEASSIRRTHGVNPGKSVPIMRSALNISSAASDTQQTPGAPPGQLAHPQPLPSNGLNGAAVSGRVNFVNPSADTTRRVGMPPSAASHTMQNRSAYRPPTPVKRAPLSDVSNLQQMDGAGEAKKAKLEHADVPAEAMQDGTTTADAAST</sequence>
<evidence type="ECO:0000256" key="4">
    <source>
        <dbReference type="ARBA" id="ARBA00023204"/>
    </source>
</evidence>
<feature type="compositionally biased region" description="Basic and acidic residues" evidence="6">
    <location>
        <begin position="521"/>
        <end position="533"/>
    </location>
</feature>
<evidence type="ECO:0000256" key="2">
    <source>
        <dbReference type="ARBA" id="ARBA00022763"/>
    </source>
</evidence>
<feature type="compositionally biased region" description="Acidic residues" evidence="6">
    <location>
        <begin position="234"/>
        <end position="249"/>
    </location>
</feature>
<feature type="compositionally biased region" description="Polar residues" evidence="6">
    <location>
        <begin position="540"/>
        <end position="550"/>
    </location>
</feature>
<feature type="region of interest" description="Disordered" evidence="6">
    <location>
        <begin position="197"/>
        <end position="398"/>
    </location>
</feature>
<feature type="compositionally biased region" description="Polar residues" evidence="6">
    <location>
        <begin position="264"/>
        <end position="296"/>
    </location>
</feature>
<dbReference type="Proteomes" id="UP000799767">
    <property type="component" value="Unassembled WGS sequence"/>
</dbReference>
<reference evidence="7" key="1">
    <citation type="journal article" date="2020" name="Stud. Mycol.">
        <title>101 Dothideomycetes genomes: a test case for predicting lifestyles and emergence of pathogens.</title>
        <authorList>
            <person name="Haridas S."/>
            <person name="Albert R."/>
            <person name="Binder M."/>
            <person name="Bloem J."/>
            <person name="Labutti K."/>
            <person name="Salamov A."/>
            <person name="Andreopoulos B."/>
            <person name="Baker S."/>
            <person name="Barry K."/>
            <person name="Bills G."/>
            <person name="Bluhm B."/>
            <person name="Cannon C."/>
            <person name="Castanera R."/>
            <person name="Culley D."/>
            <person name="Daum C."/>
            <person name="Ezra D."/>
            <person name="Gonzalez J."/>
            <person name="Henrissat B."/>
            <person name="Kuo A."/>
            <person name="Liang C."/>
            <person name="Lipzen A."/>
            <person name="Lutzoni F."/>
            <person name="Magnuson J."/>
            <person name="Mondo S."/>
            <person name="Nolan M."/>
            <person name="Ohm R."/>
            <person name="Pangilinan J."/>
            <person name="Park H.-J."/>
            <person name="Ramirez L."/>
            <person name="Alfaro M."/>
            <person name="Sun H."/>
            <person name="Tritt A."/>
            <person name="Yoshinaga Y."/>
            <person name="Zwiers L.-H."/>
            <person name="Turgeon B."/>
            <person name="Goodwin S."/>
            <person name="Spatafora J."/>
            <person name="Crous P."/>
            <person name="Grigoriev I."/>
        </authorList>
    </citation>
    <scope>NUCLEOTIDE SEQUENCE</scope>
    <source>
        <strain evidence="7">CBS 113389</strain>
    </source>
</reference>
<dbReference type="Pfam" id="PF04098">
    <property type="entry name" value="Rad52_Rad22"/>
    <property type="match status" value="1"/>
</dbReference>
<name>A0A6A6PK52_9PEZI</name>
<dbReference type="PANTHER" id="PTHR12132:SF1">
    <property type="entry name" value="DNA REPAIR PROTEIN RAD52 HOMOLOG"/>
    <property type="match status" value="1"/>
</dbReference>
<dbReference type="GO" id="GO:0006312">
    <property type="term" value="P:mitotic recombination"/>
    <property type="evidence" value="ECO:0007669"/>
    <property type="project" value="TreeGrafter"/>
</dbReference>
<dbReference type="InterPro" id="IPR007232">
    <property type="entry name" value="Rad52_Rad59_Rad22"/>
</dbReference>
<keyword evidence="4" id="KW-0234">DNA repair</keyword>
<feature type="compositionally biased region" description="Pro residues" evidence="6">
    <location>
        <begin position="361"/>
        <end position="371"/>
    </location>
</feature>
<organism evidence="7 8">
    <name type="scientific">Neohortaea acidophila</name>
    <dbReference type="NCBI Taxonomy" id="245834"/>
    <lineage>
        <taxon>Eukaryota</taxon>
        <taxon>Fungi</taxon>
        <taxon>Dikarya</taxon>
        <taxon>Ascomycota</taxon>
        <taxon>Pezizomycotina</taxon>
        <taxon>Dothideomycetes</taxon>
        <taxon>Dothideomycetidae</taxon>
        <taxon>Mycosphaerellales</taxon>
        <taxon>Teratosphaeriaceae</taxon>
        <taxon>Neohortaea</taxon>
    </lineage>
</organism>
<dbReference type="GO" id="GO:0000730">
    <property type="term" value="P:DNA recombinase assembly"/>
    <property type="evidence" value="ECO:0007669"/>
    <property type="project" value="InterPro"/>
</dbReference>
<evidence type="ECO:0000313" key="8">
    <source>
        <dbReference type="Proteomes" id="UP000799767"/>
    </source>
</evidence>
<dbReference type="GeneID" id="54478612"/>
<evidence type="ECO:0000256" key="1">
    <source>
        <dbReference type="ARBA" id="ARBA00006638"/>
    </source>
</evidence>
<evidence type="ECO:0000256" key="5">
    <source>
        <dbReference type="ARBA" id="ARBA00077224"/>
    </source>
</evidence>
<evidence type="ECO:0000256" key="3">
    <source>
        <dbReference type="ARBA" id="ARBA00023172"/>
    </source>
</evidence>
<accession>A0A6A6PK52</accession>
<gene>
    <name evidence="7" type="ORF">BDY17DRAFT_327055</name>
</gene>
<dbReference type="InterPro" id="IPR042525">
    <property type="entry name" value="Rad52_Rad59_Rad22_sf"/>
</dbReference>
<dbReference type="NCBIfam" id="TIGR00607">
    <property type="entry name" value="rad52"/>
    <property type="match status" value="1"/>
</dbReference>
<dbReference type="GO" id="GO:0045002">
    <property type="term" value="P:double-strand break repair via single-strand annealing"/>
    <property type="evidence" value="ECO:0007669"/>
    <property type="project" value="InterPro"/>
</dbReference>
<dbReference type="EMBL" id="MU001640">
    <property type="protein sequence ID" value="KAF2480071.1"/>
    <property type="molecule type" value="Genomic_DNA"/>
</dbReference>
<proteinExistence type="inferred from homology"/>
<dbReference type="Gene3D" id="3.30.390.80">
    <property type="entry name" value="DNA repair protein Rad52/59/22"/>
    <property type="match status" value="1"/>
</dbReference>
<keyword evidence="3" id="KW-0233">DNA recombination</keyword>
<feature type="compositionally biased region" description="Basic and acidic residues" evidence="6">
    <location>
        <begin position="197"/>
        <end position="216"/>
    </location>
</feature>
<evidence type="ECO:0000313" key="7">
    <source>
        <dbReference type="EMBL" id="KAF2480071.1"/>
    </source>
</evidence>
<comment type="similarity">
    <text evidence="1">Belongs to the RAD52 family.</text>
</comment>
<evidence type="ECO:0000256" key="6">
    <source>
        <dbReference type="SAM" id="MobiDB-lite"/>
    </source>
</evidence>
<keyword evidence="2" id="KW-0227">DNA damage</keyword>
<dbReference type="FunFam" id="3.30.390.80:FF:000001">
    <property type="entry name" value="DNA repair protein RAD52 homolog"/>
    <property type="match status" value="1"/>
</dbReference>
<protein>
    <recommendedName>
        <fullName evidence="5">RAD52 homolog</fullName>
    </recommendedName>
</protein>
<feature type="region of interest" description="Disordered" evidence="6">
    <location>
        <begin position="431"/>
        <end position="550"/>
    </location>
</feature>
<dbReference type="InterPro" id="IPR004585">
    <property type="entry name" value="DNA_recomb/repair_Rad52"/>
</dbReference>
<feature type="compositionally biased region" description="Pro residues" evidence="6">
    <location>
        <begin position="302"/>
        <end position="311"/>
    </location>
</feature>
<dbReference type="AlphaFoldDB" id="A0A6A6PK52"/>